<comment type="similarity">
    <text evidence="7">Belongs to the binding-protein-dependent transport system permease family.</text>
</comment>
<sequence length="294" mass="33458">MARTILISEVERRRRRKYIINAAFRYTLLTAVALVMIYPIIWLVGATFKTNNEIFTSINFIPSKIDFTPYINGWKTRTKFTFTTFFLNTFSFVIPKILFCLISSTLVAYGFARFNFPLKKICFSILMATMFLPSVVTRIPLYILWKNLGLLNTYVPLVAPTVFANEPFFVFMLIQFMRSIPTYLDEAATIDGCNSFGILTMILLPALKPALISCTIFQFVWSFNDFLGPLIYVTSLAKYPVSLALKMSIDQSSGIVEWNQILAMSFLALLPALILFFCCQKYFVEGVTSSGVKG</sequence>
<feature type="transmembrane region" description="Helical" evidence="7">
    <location>
        <begin position="85"/>
        <end position="109"/>
    </location>
</feature>
<accession>A0A2M8Z5H2</accession>
<dbReference type="AlphaFoldDB" id="A0A2M8Z5H2"/>
<feature type="transmembrane region" description="Helical" evidence="7">
    <location>
        <begin position="22"/>
        <end position="44"/>
    </location>
</feature>
<evidence type="ECO:0000256" key="6">
    <source>
        <dbReference type="ARBA" id="ARBA00023136"/>
    </source>
</evidence>
<dbReference type="Gene3D" id="1.10.3720.10">
    <property type="entry name" value="MetI-like"/>
    <property type="match status" value="1"/>
</dbReference>
<evidence type="ECO:0000256" key="5">
    <source>
        <dbReference type="ARBA" id="ARBA00022989"/>
    </source>
</evidence>
<dbReference type="CDD" id="cd06261">
    <property type="entry name" value="TM_PBP2"/>
    <property type="match status" value="1"/>
</dbReference>
<keyword evidence="5 7" id="KW-1133">Transmembrane helix</keyword>
<evidence type="ECO:0000256" key="7">
    <source>
        <dbReference type="RuleBase" id="RU363032"/>
    </source>
</evidence>
<evidence type="ECO:0000259" key="8">
    <source>
        <dbReference type="PROSITE" id="PS50928"/>
    </source>
</evidence>
<keyword evidence="3" id="KW-1003">Cell membrane</keyword>
<comment type="caution">
    <text evidence="9">The sequence shown here is derived from an EMBL/GenBank/DDBJ whole genome shotgun (WGS) entry which is preliminary data.</text>
</comment>
<protein>
    <submittedName>
        <fullName evidence="9">Oligogalacturonide transport system permease protein</fullName>
    </submittedName>
</protein>
<dbReference type="EMBL" id="PGET01000001">
    <property type="protein sequence ID" value="PJJ28679.1"/>
    <property type="molecule type" value="Genomic_DNA"/>
</dbReference>
<dbReference type="RefSeq" id="WP_100305153.1">
    <property type="nucleotide sequence ID" value="NZ_PGET01000001.1"/>
</dbReference>
<dbReference type="InterPro" id="IPR035906">
    <property type="entry name" value="MetI-like_sf"/>
</dbReference>
<dbReference type="PANTHER" id="PTHR43744:SF6">
    <property type="entry name" value="ABC TRANSPORTER PERMEASE PROTEIN YESQ-RELATED"/>
    <property type="match status" value="1"/>
</dbReference>
<dbReference type="PROSITE" id="PS50928">
    <property type="entry name" value="ABC_TM1"/>
    <property type="match status" value="1"/>
</dbReference>
<dbReference type="GO" id="GO:0055085">
    <property type="term" value="P:transmembrane transport"/>
    <property type="evidence" value="ECO:0007669"/>
    <property type="project" value="InterPro"/>
</dbReference>
<evidence type="ECO:0000256" key="2">
    <source>
        <dbReference type="ARBA" id="ARBA00022448"/>
    </source>
</evidence>
<feature type="transmembrane region" description="Helical" evidence="7">
    <location>
        <begin position="196"/>
        <end position="220"/>
    </location>
</feature>
<dbReference type="Pfam" id="PF00528">
    <property type="entry name" value="BPD_transp_1"/>
    <property type="match status" value="1"/>
</dbReference>
<keyword evidence="2 7" id="KW-0813">Transport</keyword>
<keyword evidence="6 7" id="KW-0472">Membrane</keyword>
<dbReference type="OrthoDB" id="9787837at2"/>
<evidence type="ECO:0000313" key="10">
    <source>
        <dbReference type="Proteomes" id="UP000231092"/>
    </source>
</evidence>
<feature type="transmembrane region" description="Helical" evidence="7">
    <location>
        <begin position="157"/>
        <end position="176"/>
    </location>
</feature>
<dbReference type="InterPro" id="IPR000515">
    <property type="entry name" value="MetI-like"/>
</dbReference>
<name>A0A2M8Z5H2_9FIRM</name>
<organism evidence="9 10">
    <name type="scientific">[Clostridium] celerecrescens 18A</name>
    <dbReference type="NCBI Taxonomy" id="1286362"/>
    <lineage>
        <taxon>Bacteria</taxon>
        <taxon>Bacillati</taxon>
        <taxon>Bacillota</taxon>
        <taxon>Clostridia</taxon>
        <taxon>Lachnospirales</taxon>
        <taxon>Lachnospiraceae</taxon>
        <taxon>Lacrimispora</taxon>
    </lineage>
</organism>
<evidence type="ECO:0000313" key="9">
    <source>
        <dbReference type="EMBL" id="PJJ28679.1"/>
    </source>
</evidence>
<feature type="transmembrane region" description="Helical" evidence="7">
    <location>
        <begin position="261"/>
        <end position="283"/>
    </location>
</feature>
<comment type="subcellular location">
    <subcellularLocation>
        <location evidence="1 7">Cell membrane</location>
        <topology evidence="1 7">Multi-pass membrane protein</topology>
    </subcellularLocation>
</comment>
<reference evidence="9 10" key="1">
    <citation type="submission" date="2017-11" db="EMBL/GenBank/DDBJ databases">
        <title>Understudied soil microbes with underappreciated capabilities: Untangling the Clostridium saccharolyticum group.</title>
        <authorList>
            <person name="Leschine S."/>
        </authorList>
    </citation>
    <scope>NUCLEOTIDE SEQUENCE [LARGE SCALE GENOMIC DNA]</scope>
    <source>
        <strain evidence="9 10">18A</strain>
    </source>
</reference>
<dbReference type="Proteomes" id="UP000231092">
    <property type="component" value="Unassembled WGS sequence"/>
</dbReference>
<proteinExistence type="inferred from homology"/>
<dbReference type="GO" id="GO:0005886">
    <property type="term" value="C:plasma membrane"/>
    <property type="evidence" value="ECO:0007669"/>
    <property type="project" value="UniProtKB-SubCell"/>
</dbReference>
<gene>
    <name evidence="9" type="ORF">H171_2196</name>
</gene>
<feature type="transmembrane region" description="Helical" evidence="7">
    <location>
        <begin position="121"/>
        <end position="145"/>
    </location>
</feature>
<feature type="domain" description="ABC transmembrane type-1" evidence="8">
    <location>
        <begin position="86"/>
        <end position="279"/>
    </location>
</feature>
<evidence type="ECO:0000256" key="4">
    <source>
        <dbReference type="ARBA" id="ARBA00022692"/>
    </source>
</evidence>
<evidence type="ECO:0000256" key="1">
    <source>
        <dbReference type="ARBA" id="ARBA00004651"/>
    </source>
</evidence>
<evidence type="ECO:0000256" key="3">
    <source>
        <dbReference type="ARBA" id="ARBA00022475"/>
    </source>
</evidence>
<dbReference type="PANTHER" id="PTHR43744">
    <property type="entry name" value="ABC TRANSPORTER PERMEASE PROTEIN MG189-RELATED-RELATED"/>
    <property type="match status" value="1"/>
</dbReference>
<keyword evidence="4 7" id="KW-0812">Transmembrane</keyword>
<dbReference type="SUPFAM" id="SSF161098">
    <property type="entry name" value="MetI-like"/>
    <property type="match status" value="1"/>
</dbReference>